<dbReference type="InterPro" id="IPR018247">
    <property type="entry name" value="EF_Hand_1_Ca_BS"/>
</dbReference>
<evidence type="ECO:0000313" key="3">
    <source>
        <dbReference type="EMBL" id="CAK9017932.1"/>
    </source>
</evidence>
<comment type="caution">
    <text evidence="3">The sequence shown here is derived from an EMBL/GenBank/DDBJ whole genome shotgun (WGS) entry which is preliminary data.</text>
</comment>
<dbReference type="PROSITE" id="PS00018">
    <property type="entry name" value="EF_HAND_1"/>
    <property type="match status" value="1"/>
</dbReference>
<dbReference type="Proteomes" id="UP001642464">
    <property type="component" value="Unassembled WGS sequence"/>
</dbReference>
<evidence type="ECO:0000259" key="2">
    <source>
        <dbReference type="PROSITE" id="PS50222"/>
    </source>
</evidence>
<evidence type="ECO:0000313" key="4">
    <source>
        <dbReference type="Proteomes" id="UP001642464"/>
    </source>
</evidence>
<sequence>MFVKVVRKCNEKDQARAMAVFQTYDANHEGLLDMEQQSDAFQALGLVDADGRLPRRSHGEMEGADLRVFLGIIERFKKSSLVTLRKNQGFTSVEVFELNSLFKNFDEDHDGHITKQELVGIIEVLFPLEARSKQFRPFLVQLLQEEEDCAPRSFSDFLVVMRKITDQQVKTLRSGSLVRRS</sequence>
<keyword evidence="4" id="KW-1185">Reference proteome</keyword>
<evidence type="ECO:0000256" key="1">
    <source>
        <dbReference type="ARBA" id="ARBA00022837"/>
    </source>
</evidence>
<dbReference type="SUPFAM" id="SSF47473">
    <property type="entry name" value="EF-hand"/>
    <property type="match status" value="2"/>
</dbReference>
<proteinExistence type="predicted"/>
<accession>A0ABP0JV53</accession>
<dbReference type="Gene3D" id="1.10.238.10">
    <property type="entry name" value="EF-hand"/>
    <property type="match status" value="1"/>
</dbReference>
<dbReference type="SMART" id="SM00054">
    <property type="entry name" value="EFh"/>
    <property type="match status" value="2"/>
</dbReference>
<keyword evidence="1" id="KW-0106">Calcium</keyword>
<dbReference type="PROSITE" id="PS50222">
    <property type="entry name" value="EF_HAND_2"/>
    <property type="match status" value="1"/>
</dbReference>
<name>A0ABP0JV53_9DINO</name>
<organism evidence="3 4">
    <name type="scientific">Durusdinium trenchii</name>
    <dbReference type="NCBI Taxonomy" id="1381693"/>
    <lineage>
        <taxon>Eukaryota</taxon>
        <taxon>Sar</taxon>
        <taxon>Alveolata</taxon>
        <taxon>Dinophyceae</taxon>
        <taxon>Suessiales</taxon>
        <taxon>Symbiodiniaceae</taxon>
        <taxon>Durusdinium</taxon>
    </lineage>
</organism>
<feature type="domain" description="EF-hand" evidence="2">
    <location>
        <begin position="93"/>
        <end position="128"/>
    </location>
</feature>
<dbReference type="InterPro" id="IPR002048">
    <property type="entry name" value="EF_hand_dom"/>
</dbReference>
<gene>
    <name evidence="3" type="ORF">SCF082_LOCUS13870</name>
</gene>
<reference evidence="3 4" key="1">
    <citation type="submission" date="2024-02" db="EMBL/GenBank/DDBJ databases">
        <authorList>
            <person name="Chen Y."/>
            <person name="Shah S."/>
            <person name="Dougan E. K."/>
            <person name="Thang M."/>
            <person name="Chan C."/>
        </authorList>
    </citation>
    <scope>NUCLEOTIDE SEQUENCE [LARGE SCALE GENOMIC DNA]</scope>
</reference>
<dbReference type="Pfam" id="PF13499">
    <property type="entry name" value="EF-hand_7"/>
    <property type="match status" value="1"/>
</dbReference>
<dbReference type="InterPro" id="IPR011992">
    <property type="entry name" value="EF-hand-dom_pair"/>
</dbReference>
<dbReference type="EMBL" id="CAXAMM010008624">
    <property type="protein sequence ID" value="CAK9017932.1"/>
    <property type="molecule type" value="Genomic_DNA"/>
</dbReference>
<protein>
    <recommendedName>
        <fullName evidence="2">EF-hand domain-containing protein</fullName>
    </recommendedName>
</protein>